<dbReference type="Gene3D" id="2.130.10.10">
    <property type="entry name" value="YVTN repeat-like/Quinoprotein amine dehydrogenase"/>
    <property type="match status" value="2"/>
</dbReference>
<dbReference type="PROSITE" id="PS50294">
    <property type="entry name" value="WD_REPEATS_REGION"/>
    <property type="match status" value="1"/>
</dbReference>
<evidence type="ECO:0000313" key="2">
    <source>
        <dbReference type="EMBL" id="TFK88163.1"/>
    </source>
</evidence>
<reference evidence="2 3" key="1">
    <citation type="journal article" date="2019" name="Nat. Ecol. Evol.">
        <title>Megaphylogeny resolves global patterns of mushroom evolution.</title>
        <authorList>
            <person name="Varga T."/>
            <person name="Krizsan K."/>
            <person name="Foldi C."/>
            <person name="Dima B."/>
            <person name="Sanchez-Garcia M."/>
            <person name="Sanchez-Ramirez S."/>
            <person name="Szollosi G.J."/>
            <person name="Szarkandi J.G."/>
            <person name="Papp V."/>
            <person name="Albert L."/>
            <person name="Andreopoulos W."/>
            <person name="Angelini C."/>
            <person name="Antonin V."/>
            <person name="Barry K.W."/>
            <person name="Bougher N.L."/>
            <person name="Buchanan P."/>
            <person name="Buyck B."/>
            <person name="Bense V."/>
            <person name="Catcheside P."/>
            <person name="Chovatia M."/>
            <person name="Cooper J."/>
            <person name="Damon W."/>
            <person name="Desjardin D."/>
            <person name="Finy P."/>
            <person name="Geml J."/>
            <person name="Haridas S."/>
            <person name="Hughes K."/>
            <person name="Justo A."/>
            <person name="Karasinski D."/>
            <person name="Kautmanova I."/>
            <person name="Kiss B."/>
            <person name="Kocsube S."/>
            <person name="Kotiranta H."/>
            <person name="LaButti K.M."/>
            <person name="Lechner B.E."/>
            <person name="Liimatainen K."/>
            <person name="Lipzen A."/>
            <person name="Lukacs Z."/>
            <person name="Mihaltcheva S."/>
            <person name="Morgado L.N."/>
            <person name="Niskanen T."/>
            <person name="Noordeloos M.E."/>
            <person name="Ohm R.A."/>
            <person name="Ortiz-Santana B."/>
            <person name="Ovrebo C."/>
            <person name="Racz N."/>
            <person name="Riley R."/>
            <person name="Savchenko A."/>
            <person name="Shiryaev A."/>
            <person name="Soop K."/>
            <person name="Spirin V."/>
            <person name="Szebenyi C."/>
            <person name="Tomsovsky M."/>
            <person name="Tulloss R.E."/>
            <person name="Uehling J."/>
            <person name="Grigoriev I.V."/>
            <person name="Vagvolgyi C."/>
            <person name="Papp T."/>
            <person name="Martin F.M."/>
            <person name="Miettinen O."/>
            <person name="Hibbett D.S."/>
            <person name="Nagy L.G."/>
        </authorList>
    </citation>
    <scope>NUCLEOTIDE SEQUENCE [LARGE SCALE GENOMIC DNA]</scope>
    <source>
        <strain evidence="2 3">HHB13444</strain>
    </source>
</reference>
<dbReference type="InterPro" id="IPR036047">
    <property type="entry name" value="F-box-like_dom_sf"/>
</dbReference>
<sequence>MSTLADIPYIPLEVGEHIIDQLIGDVRSLRSCALICRGWNNHARDLLMASIHIQSSEDLYCVCDYIASNPRMSSLVRSLSISPALAVKNARCLLEVLPVDLLKRLPNLQRYSIVGGVRWDPLARVSFHATTLLHFKTYLLVEELYLDTLEFHTSAELARVLIALPRLRHLQCQRVDTEKMTTDSAQFRDKCIRLSEVAIHHTSVHTVCLILQMSLSTLCSLRCGVYSLEDSDPTPLPDFSELKHLHSLELVADTSIKFAFDQIVPMIATLPPNKLRNLSITFRSLPRHWQTSSDQPEARHPLEDVISSLGIPSVLVSIPHGKHNRLAFWSKTCQRYFPRLHERKVLRVECSSGDSGGEVHLGHDAVVSAIAASPDGQYVATGAWDGTVIIWSGATSPQKALLEIQFPANSGGCRSLRFSDTGEFLAGIMCLEELLVWRVVDGVQITRNTSSNLKLSCAWQRHSLDHHTLSIFDWGIHEAERSAYLSVTKVHVLHSGTVVTSDSVSLSFDAIHRPCDGNDFIIQSSSDSYVAVWLSFSSRWYFWRLAESNHTYEMYQLYIETPDVSPTCASFVGDTTQFMIGFDDGTIRWWDIGGSWSPSSAAEPRSILSPSPKGCKVVGLSISPRHTFLVAWYSRDRSIPVLRRNTTLTAQDCLGDDFSPHVVLHGHRAPVSAVCFSPCERYIAATSRTIWLWSTRNGELLWTSRDHDTLVKHIVFAENGRTLASVDEDGRVCIRVLSMIVRDIPVPSVDGP</sequence>
<dbReference type="GO" id="GO:0016251">
    <property type="term" value="F:RNA polymerase II general transcription initiation factor activity"/>
    <property type="evidence" value="ECO:0007669"/>
    <property type="project" value="TreeGrafter"/>
</dbReference>
<dbReference type="SUPFAM" id="SSF50978">
    <property type="entry name" value="WD40 repeat-like"/>
    <property type="match status" value="1"/>
</dbReference>
<dbReference type="Pfam" id="PF00400">
    <property type="entry name" value="WD40"/>
    <property type="match status" value="3"/>
</dbReference>
<dbReference type="SUPFAM" id="SSF81383">
    <property type="entry name" value="F-box domain"/>
    <property type="match status" value="1"/>
</dbReference>
<dbReference type="AlphaFoldDB" id="A0A5C3PQ32"/>
<keyword evidence="1" id="KW-0853">WD repeat</keyword>
<dbReference type="PROSITE" id="PS50082">
    <property type="entry name" value="WD_REPEATS_2"/>
    <property type="match status" value="1"/>
</dbReference>
<dbReference type="InParanoid" id="A0A5C3PQ32"/>
<dbReference type="SMART" id="SM00320">
    <property type="entry name" value="WD40"/>
    <property type="match status" value="5"/>
</dbReference>
<dbReference type="InterPro" id="IPR015943">
    <property type="entry name" value="WD40/YVTN_repeat-like_dom_sf"/>
</dbReference>
<keyword evidence="3" id="KW-1185">Reference proteome</keyword>
<dbReference type="Proteomes" id="UP000308197">
    <property type="component" value="Unassembled WGS sequence"/>
</dbReference>
<dbReference type="GO" id="GO:0006367">
    <property type="term" value="P:transcription initiation at RNA polymerase II promoter"/>
    <property type="evidence" value="ECO:0007669"/>
    <property type="project" value="TreeGrafter"/>
</dbReference>
<dbReference type="EMBL" id="ML211123">
    <property type="protein sequence ID" value="TFK88163.1"/>
    <property type="molecule type" value="Genomic_DNA"/>
</dbReference>
<feature type="repeat" description="WD" evidence="1">
    <location>
        <begin position="360"/>
        <end position="392"/>
    </location>
</feature>
<protein>
    <submittedName>
        <fullName evidence="2">WD40 repeat-like protein</fullName>
    </submittedName>
</protein>
<evidence type="ECO:0000313" key="3">
    <source>
        <dbReference type="Proteomes" id="UP000308197"/>
    </source>
</evidence>
<organism evidence="2 3">
    <name type="scientific">Polyporus arcularius HHB13444</name>
    <dbReference type="NCBI Taxonomy" id="1314778"/>
    <lineage>
        <taxon>Eukaryota</taxon>
        <taxon>Fungi</taxon>
        <taxon>Dikarya</taxon>
        <taxon>Basidiomycota</taxon>
        <taxon>Agaricomycotina</taxon>
        <taxon>Agaricomycetes</taxon>
        <taxon>Polyporales</taxon>
        <taxon>Polyporaceae</taxon>
        <taxon>Polyporus</taxon>
    </lineage>
</organism>
<accession>A0A5C3PQ32</accession>
<evidence type="ECO:0000256" key="1">
    <source>
        <dbReference type="PROSITE-ProRule" id="PRU00221"/>
    </source>
</evidence>
<dbReference type="InterPro" id="IPR001680">
    <property type="entry name" value="WD40_rpt"/>
</dbReference>
<name>A0A5C3PQ32_9APHY</name>
<dbReference type="STRING" id="1314778.A0A5C3PQ32"/>
<dbReference type="GO" id="GO:0005669">
    <property type="term" value="C:transcription factor TFIID complex"/>
    <property type="evidence" value="ECO:0007669"/>
    <property type="project" value="TreeGrafter"/>
</dbReference>
<dbReference type="PANTHER" id="PTHR19879">
    <property type="entry name" value="TRANSCRIPTION INITIATION FACTOR TFIID"/>
    <property type="match status" value="1"/>
</dbReference>
<dbReference type="InterPro" id="IPR036322">
    <property type="entry name" value="WD40_repeat_dom_sf"/>
</dbReference>
<dbReference type="PANTHER" id="PTHR19879:SF1">
    <property type="entry name" value="CANNONBALL-RELATED"/>
    <property type="match status" value="1"/>
</dbReference>
<gene>
    <name evidence="2" type="ORF">K466DRAFT_598859</name>
</gene>
<proteinExistence type="predicted"/>